<reference evidence="3 4" key="1">
    <citation type="submission" date="2019-07" db="EMBL/GenBank/DDBJ databases">
        <title>Draft genome assembly of a fouling barnacle, Amphibalanus amphitrite (Darwin, 1854): The first reference genome for Thecostraca.</title>
        <authorList>
            <person name="Kim W."/>
        </authorList>
    </citation>
    <scope>NUCLEOTIDE SEQUENCE [LARGE SCALE GENOMIC DNA]</scope>
    <source>
        <strain evidence="3">SNU_AA5</strain>
        <tissue evidence="3">Soma without cirri and trophi</tissue>
    </source>
</reference>
<feature type="chain" id="PRO_5025447972" evidence="2">
    <location>
        <begin position="18"/>
        <end position="96"/>
    </location>
</feature>
<feature type="signal peptide" evidence="2">
    <location>
        <begin position="1"/>
        <end position="17"/>
    </location>
</feature>
<evidence type="ECO:0000256" key="2">
    <source>
        <dbReference type="SAM" id="SignalP"/>
    </source>
</evidence>
<proteinExistence type="predicted"/>
<protein>
    <submittedName>
        <fullName evidence="3">Uncharacterized protein</fullName>
    </submittedName>
</protein>
<keyword evidence="2" id="KW-0732">Signal</keyword>
<comment type="caution">
    <text evidence="3">The sequence shown here is derived from an EMBL/GenBank/DDBJ whole genome shotgun (WGS) entry which is preliminary data.</text>
</comment>
<feature type="region of interest" description="Disordered" evidence="1">
    <location>
        <begin position="22"/>
        <end position="74"/>
    </location>
</feature>
<dbReference type="AlphaFoldDB" id="A0A6A4WY85"/>
<evidence type="ECO:0000313" key="4">
    <source>
        <dbReference type="Proteomes" id="UP000440578"/>
    </source>
</evidence>
<accession>A0A6A4WY85</accession>
<dbReference type="Proteomes" id="UP000440578">
    <property type="component" value="Unassembled WGS sequence"/>
</dbReference>
<organism evidence="3 4">
    <name type="scientific">Amphibalanus amphitrite</name>
    <name type="common">Striped barnacle</name>
    <name type="synonym">Balanus amphitrite</name>
    <dbReference type="NCBI Taxonomy" id="1232801"/>
    <lineage>
        <taxon>Eukaryota</taxon>
        <taxon>Metazoa</taxon>
        <taxon>Ecdysozoa</taxon>
        <taxon>Arthropoda</taxon>
        <taxon>Crustacea</taxon>
        <taxon>Multicrustacea</taxon>
        <taxon>Cirripedia</taxon>
        <taxon>Thoracica</taxon>
        <taxon>Thoracicalcarea</taxon>
        <taxon>Balanomorpha</taxon>
        <taxon>Balanoidea</taxon>
        <taxon>Balanidae</taxon>
        <taxon>Amphibalaninae</taxon>
        <taxon>Amphibalanus</taxon>
    </lineage>
</organism>
<dbReference type="EMBL" id="VIIS01000195">
    <property type="protein sequence ID" value="KAF0312047.1"/>
    <property type="molecule type" value="Genomic_DNA"/>
</dbReference>
<evidence type="ECO:0000256" key="1">
    <source>
        <dbReference type="SAM" id="MobiDB-lite"/>
    </source>
</evidence>
<keyword evidence="4" id="KW-1185">Reference proteome</keyword>
<sequence>MELMLGIGTLILVYVLAMWGRPSAGSGGRQPAADERPGRRRWHISVDSIPEEDEGCQSDPAECIDTSDEEEDDALLHGPPEAALCARRAVLAGRAQ</sequence>
<name>A0A6A4WY85_AMPAM</name>
<evidence type="ECO:0000313" key="3">
    <source>
        <dbReference type="EMBL" id="KAF0312047.1"/>
    </source>
</evidence>
<gene>
    <name evidence="3" type="ORF">FJT64_017180</name>
</gene>